<protein>
    <recommendedName>
        <fullName evidence="3">General secretion pathway protein GspM</fullName>
    </recommendedName>
</protein>
<evidence type="ECO:0008006" key="3">
    <source>
        <dbReference type="Google" id="ProtNLM"/>
    </source>
</evidence>
<proteinExistence type="predicted"/>
<comment type="caution">
    <text evidence="1">The sequence shown here is derived from an EMBL/GenBank/DDBJ whole genome shotgun (WGS) entry which is preliminary data.</text>
</comment>
<organism evidence="1 2">
    <name type="scientific">Dankookia rubra</name>
    <dbReference type="NCBI Taxonomy" id="1442381"/>
    <lineage>
        <taxon>Bacteria</taxon>
        <taxon>Pseudomonadati</taxon>
        <taxon>Pseudomonadota</taxon>
        <taxon>Alphaproteobacteria</taxon>
        <taxon>Acetobacterales</taxon>
        <taxon>Roseomonadaceae</taxon>
        <taxon>Dankookia</taxon>
    </lineage>
</organism>
<gene>
    <name evidence="1" type="ORF">E2C06_36450</name>
</gene>
<accession>A0A4R5Q116</accession>
<dbReference type="RefSeq" id="WP_133293382.1">
    <property type="nucleotide sequence ID" value="NZ_SMSJ01000263.1"/>
</dbReference>
<sequence length="192" mass="20027">MAALDLPTGRRGQLLALGLTLAVLGGAWAGVAAPLLDWYALRAEQLQARRAVARRMAELAETLPALRDQARRVAAPGRPAEGAVLDGSSDALAAAALQGRLQEMAARAGAPLSSAEALPGEAAGAWRRIGVRVAVNAPWPSVVRLLQAIGTATPRMLVDDLQLRAPPLLLRTGPRPVDASFTVLGFRAEAAR</sequence>
<dbReference type="NCBIfam" id="NF040576">
    <property type="entry name" value="T2SS_GspM_XpsM"/>
    <property type="match status" value="1"/>
</dbReference>
<evidence type="ECO:0000313" key="2">
    <source>
        <dbReference type="Proteomes" id="UP000295096"/>
    </source>
</evidence>
<dbReference type="AlphaFoldDB" id="A0A4R5Q116"/>
<dbReference type="OrthoDB" id="7278860at2"/>
<dbReference type="EMBL" id="SMSJ01000263">
    <property type="protein sequence ID" value="TDH56149.1"/>
    <property type="molecule type" value="Genomic_DNA"/>
</dbReference>
<name>A0A4R5Q116_9PROT</name>
<keyword evidence="2" id="KW-1185">Reference proteome</keyword>
<dbReference type="Proteomes" id="UP000295096">
    <property type="component" value="Unassembled WGS sequence"/>
</dbReference>
<evidence type="ECO:0000313" key="1">
    <source>
        <dbReference type="EMBL" id="TDH56149.1"/>
    </source>
</evidence>
<reference evidence="1 2" key="1">
    <citation type="journal article" date="2016" name="J. Microbiol.">
        <title>Dankookia rubra gen. nov., sp. nov., an alphaproteobacterium isolated from sediment of a shallow stream.</title>
        <authorList>
            <person name="Kim W.H."/>
            <person name="Kim D.H."/>
            <person name="Kang K."/>
            <person name="Ahn T.Y."/>
        </authorList>
    </citation>
    <scope>NUCLEOTIDE SEQUENCE [LARGE SCALE GENOMIC DNA]</scope>
    <source>
        <strain evidence="1 2">JCM30602</strain>
    </source>
</reference>
<dbReference type="Pfam" id="PF10741">
    <property type="entry name" value="T2SSM_b"/>
    <property type="match status" value="1"/>
</dbReference>
<dbReference type="InterPro" id="IPR034756">
    <property type="entry name" value="T2SSM_b"/>
</dbReference>